<sequence>MTHWDTVLAALAEPPSPDRVRYWQARRTRLGELGWPDNWSDRIAGWMAGGIFRLDWSWPANLGDGPIAPGASSVTVYAEDPALLVSWGPGQIGVFSHRAVAAYLDLWRLYRWRRIFGMPRWVNWANEVPGYSDTLSLYPLPSPLAGFWAAGNPAGRWLFHPAVLGPVLVETEDGWHMAPDCDWAYEAGRLKLRGERIVDGMWTAGRLSPVGGEGGWFVWSVPPEAWHALNIKK</sequence>
<dbReference type="HOGENOM" id="CLU_1189412_0_0_9"/>
<reference evidence="2" key="1">
    <citation type="submission" date="2011-12" db="EMBL/GenBank/DDBJ databases">
        <title>The complete genome of chromosome of Sulfobacillus acidophilus DSM 10332.</title>
        <authorList>
            <person name="Lucas S."/>
            <person name="Han J."/>
            <person name="Lapidus A."/>
            <person name="Bruce D."/>
            <person name="Goodwin L."/>
            <person name="Pitluck S."/>
            <person name="Peters L."/>
            <person name="Kyrpides N."/>
            <person name="Mavromatis K."/>
            <person name="Ivanova N."/>
            <person name="Mikhailova N."/>
            <person name="Chertkov O."/>
            <person name="Saunders E."/>
            <person name="Detter J.C."/>
            <person name="Tapia R."/>
            <person name="Han C."/>
            <person name="Land M."/>
            <person name="Hauser L."/>
            <person name="Markowitz V."/>
            <person name="Cheng J.-F."/>
            <person name="Hugenholtz P."/>
            <person name="Woyke T."/>
            <person name="Wu D."/>
            <person name="Pukall R."/>
            <person name="Gehrich-Schroeter G."/>
            <person name="Schneider S."/>
            <person name="Klenk H.-P."/>
            <person name="Eisen J.A."/>
        </authorList>
    </citation>
    <scope>NUCLEOTIDE SEQUENCE [LARGE SCALE GENOMIC DNA]</scope>
    <source>
        <strain evidence="2">ATCC 700253 / DSM 10332 / NAL</strain>
    </source>
</reference>
<organism evidence="1 2">
    <name type="scientific">Sulfobacillus acidophilus (strain ATCC 700253 / DSM 10332 / NAL)</name>
    <dbReference type="NCBI Taxonomy" id="679936"/>
    <lineage>
        <taxon>Bacteria</taxon>
        <taxon>Bacillati</taxon>
        <taxon>Bacillota</taxon>
        <taxon>Clostridia</taxon>
        <taxon>Eubacteriales</taxon>
        <taxon>Clostridiales Family XVII. Incertae Sedis</taxon>
        <taxon>Sulfobacillus</taxon>
    </lineage>
</organism>
<dbReference type="Proteomes" id="UP000005439">
    <property type="component" value="Chromosome"/>
</dbReference>
<protein>
    <submittedName>
        <fullName evidence="1">Uncharacterized protein</fullName>
    </submittedName>
</protein>
<dbReference type="KEGG" id="sap:Sulac_1263"/>
<accession>G8TVC1</accession>
<dbReference type="EMBL" id="CP003179">
    <property type="protein sequence ID" value="AEW04761.1"/>
    <property type="molecule type" value="Genomic_DNA"/>
</dbReference>
<gene>
    <name evidence="1" type="ordered locus">Sulac_1263</name>
</gene>
<dbReference type="STRING" id="679936.Sulac_1263"/>
<name>G8TVC1_SULAD</name>
<proteinExistence type="predicted"/>
<evidence type="ECO:0000313" key="2">
    <source>
        <dbReference type="Proteomes" id="UP000005439"/>
    </source>
</evidence>
<dbReference type="AlphaFoldDB" id="G8TVC1"/>
<dbReference type="PATRIC" id="fig|679936.5.peg.1323"/>
<reference evidence="1 2" key="2">
    <citation type="journal article" date="2012" name="Stand. Genomic Sci.">
        <title>Complete genome sequence of the moderately thermophilic mineral-sulfide-oxidizing firmicute Sulfobacillus acidophilus type strain (NAL(T)).</title>
        <authorList>
            <person name="Anderson I."/>
            <person name="Chertkov O."/>
            <person name="Chen A."/>
            <person name="Saunders E."/>
            <person name="Lapidus A."/>
            <person name="Nolan M."/>
            <person name="Lucas S."/>
            <person name="Hammon N."/>
            <person name="Deshpande S."/>
            <person name="Cheng J.F."/>
            <person name="Han C."/>
            <person name="Tapia R."/>
            <person name="Goodwin L.A."/>
            <person name="Pitluck S."/>
            <person name="Liolios K."/>
            <person name="Pagani I."/>
            <person name="Ivanova N."/>
            <person name="Mikhailova N."/>
            <person name="Pati A."/>
            <person name="Palaniappan K."/>
            <person name="Land M."/>
            <person name="Pan C."/>
            <person name="Rohde M."/>
            <person name="Pukall R."/>
            <person name="Goker M."/>
            <person name="Detter J.C."/>
            <person name="Woyke T."/>
            <person name="Bristow J."/>
            <person name="Eisen J.A."/>
            <person name="Markowitz V."/>
            <person name="Hugenholtz P."/>
            <person name="Kyrpides N.C."/>
            <person name="Klenk H.P."/>
            <person name="Mavromatis K."/>
        </authorList>
    </citation>
    <scope>NUCLEOTIDE SEQUENCE [LARGE SCALE GENOMIC DNA]</scope>
    <source>
        <strain evidence="2">ATCC 700253 / DSM 10332 / NAL</strain>
    </source>
</reference>
<evidence type="ECO:0000313" key="1">
    <source>
        <dbReference type="EMBL" id="AEW04761.1"/>
    </source>
</evidence>
<keyword evidence="2" id="KW-1185">Reference proteome</keyword>